<dbReference type="Proteomes" id="UP001147700">
    <property type="component" value="Unassembled WGS sequence"/>
</dbReference>
<organism evidence="1 2">
    <name type="scientific">Solirubrobacter deserti</name>
    <dbReference type="NCBI Taxonomy" id="2282478"/>
    <lineage>
        <taxon>Bacteria</taxon>
        <taxon>Bacillati</taxon>
        <taxon>Actinomycetota</taxon>
        <taxon>Thermoleophilia</taxon>
        <taxon>Solirubrobacterales</taxon>
        <taxon>Solirubrobacteraceae</taxon>
        <taxon>Solirubrobacter</taxon>
    </lineage>
</organism>
<evidence type="ECO:0008006" key="3">
    <source>
        <dbReference type="Google" id="ProtNLM"/>
    </source>
</evidence>
<dbReference type="EMBL" id="JAPCID010000046">
    <property type="protein sequence ID" value="MDA0140871.1"/>
    <property type="molecule type" value="Genomic_DNA"/>
</dbReference>
<evidence type="ECO:0000313" key="1">
    <source>
        <dbReference type="EMBL" id="MDA0140871.1"/>
    </source>
</evidence>
<dbReference type="RefSeq" id="WP_202956998.1">
    <property type="nucleotide sequence ID" value="NZ_JAPCID010000046.1"/>
</dbReference>
<dbReference type="SUPFAM" id="SSF160631">
    <property type="entry name" value="SMI1/KNR4-like"/>
    <property type="match status" value="1"/>
</dbReference>
<sequence length="176" mass="19497">MTLDRLKQHVAPAASPVPSDVVIDTDGRTLALPPDYAELMAVYGPGAFDGYVFLLSVDNPRRLYDMVASTRESAEQMAGHRERLANDWPPYPLWPAEGALVKWATIANEHDLFWLTKGEPSHWPVVVLREDEQLHELVAMTATEFLVRLIEGPEPSDLVGTPLANGVVRFLPSANN</sequence>
<gene>
    <name evidence="1" type="ORF">OJ962_25470</name>
</gene>
<reference evidence="1" key="1">
    <citation type="submission" date="2022-10" db="EMBL/GenBank/DDBJ databases">
        <title>The WGS of Solirubrobacter sp. CPCC 204708.</title>
        <authorList>
            <person name="Jiang Z."/>
        </authorList>
    </citation>
    <scope>NUCLEOTIDE SEQUENCE</scope>
    <source>
        <strain evidence="1">CPCC 204708</strain>
    </source>
</reference>
<evidence type="ECO:0000313" key="2">
    <source>
        <dbReference type="Proteomes" id="UP001147700"/>
    </source>
</evidence>
<protein>
    <recommendedName>
        <fullName evidence="3">SMI1/KNR4 family protein</fullName>
    </recommendedName>
</protein>
<accession>A0ABT4RRI8</accession>
<keyword evidence="2" id="KW-1185">Reference proteome</keyword>
<dbReference type="InterPro" id="IPR037883">
    <property type="entry name" value="Knr4/Smi1-like_sf"/>
</dbReference>
<proteinExistence type="predicted"/>
<name>A0ABT4RRI8_9ACTN</name>
<comment type="caution">
    <text evidence="1">The sequence shown here is derived from an EMBL/GenBank/DDBJ whole genome shotgun (WGS) entry which is preliminary data.</text>
</comment>